<dbReference type="SUPFAM" id="SSF53067">
    <property type="entry name" value="Actin-like ATPase domain"/>
    <property type="match status" value="1"/>
</dbReference>
<evidence type="ECO:0000313" key="3">
    <source>
        <dbReference type="Proteomes" id="UP000702209"/>
    </source>
</evidence>
<dbReference type="InterPro" id="IPR036390">
    <property type="entry name" value="WH_DNA-bd_sf"/>
</dbReference>
<reference evidence="2 3" key="1">
    <citation type="submission" date="2020-10" db="EMBL/GenBank/DDBJ databases">
        <title>Identification of Nocardia species via Next-generation sequencing and recognition of intraspecies genetic diversity.</title>
        <authorList>
            <person name="Li P."/>
            <person name="Li P."/>
            <person name="Lu B."/>
        </authorList>
    </citation>
    <scope>NUCLEOTIDE SEQUENCE [LARGE SCALE GENOMIC DNA]</scope>
    <source>
        <strain evidence="2 3">BJ06-0157</strain>
    </source>
</reference>
<comment type="similarity">
    <text evidence="1">Belongs to the ROK (NagC/XylR) family.</text>
</comment>
<sequence length="390" mass="40559">MPATISTPSSPTSPGHVLALLRAAGPLTRLELQERAGLSRVTLVERLDVLRALGLVRQAGHRESSGGRRAEVLAVDDTGRTALVADLGQSHATLAVVDLRGTVFAREDHRLALRHSPREIVPMLLDAGRKLLRQTGRADTLCAMALSVPGQIDHERGVTVAPPTMPDWNGAPLREPFADALGVPVLLENDANALAFGDFCALGRPAATLVGVKVGTGIGAGVVISGRVHRGESGSAGEIGHMRIEGSQQRCSCGRRGCVAAGASGQALARELRPLGVRTVDDVVRLVGDGRPDAIRSAEKAGRLVGTVVATMVSIVNPTYVRVGGAIGVLPPFLEGLRRTVESNAHSSALRNLDIGPSQLGENGAFVGLAGLVADEMLSPETVDAMVAAR</sequence>
<dbReference type="PROSITE" id="PS01125">
    <property type="entry name" value="ROK"/>
    <property type="match status" value="1"/>
</dbReference>
<dbReference type="Pfam" id="PF00480">
    <property type="entry name" value="ROK"/>
    <property type="match status" value="1"/>
</dbReference>
<name>A0ABS0CUH7_9NOCA</name>
<dbReference type="PANTHER" id="PTHR18964:SF173">
    <property type="entry name" value="GLUCOKINASE"/>
    <property type="match status" value="1"/>
</dbReference>
<accession>A0ABS0CUH7</accession>
<dbReference type="Proteomes" id="UP000702209">
    <property type="component" value="Unassembled WGS sequence"/>
</dbReference>
<dbReference type="InterPro" id="IPR000600">
    <property type="entry name" value="ROK"/>
</dbReference>
<dbReference type="InterPro" id="IPR043129">
    <property type="entry name" value="ATPase_NBD"/>
</dbReference>
<dbReference type="SUPFAM" id="SSF46785">
    <property type="entry name" value="Winged helix' DNA-binding domain"/>
    <property type="match status" value="1"/>
</dbReference>
<evidence type="ECO:0000256" key="1">
    <source>
        <dbReference type="ARBA" id="ARBA00006479"/>
    </source>
</evidence>
<keyword evidence="3" id="KW-1185">Reference proteome</keyword>
<dbReference type="Gene3D" id="3.30.420.40">
    <property type="match status" value="2"/>
</dbReference>
<dbReference type="InterPro" id="IPR036388">
    <property type="entry name" value="WH-like_DNA-bd_sf"/>
</dbReference>
<evidence type="ECO:0000313" key="2">
    <source>
        <dbReference type="EMBL" id="MBF6300265.1"/>
    </source>
</evidence>
<dbReference type="EMBL" id="JADLQX010000017">
    <property type="protein sequence ID" value="MBF6300265.1"/>
    <property type="molecule type" value="Genomic_DNA"/>
</dbReference>
<protein>
    <submittedName>
        <fullName evidence="2">ROK family transcriptional regulator</fullName>
    </submittedName>
</protein>
<proteinExistence type="inferred from homology"/>
<dbReference type="PANTHER" id="PTHR18964">
    <property type="entry name" value="ROK (REPRESSOR, ORF, KINASE) FAMILY"/>
    <property type="match status" value="1"/>
</dbReference>
<dbReference type="InterPro" id="IPR049874">
    <property type="entry name" value="ROK_cs"/>
</dbReference>
<gene>
    <name evidence="2" type="ORF">IU459_22350</name>
</gene>
<organism evidence="2 3">
    <name type="scientific">Nocardia amamiensis</name>
    <dbReference type="NCBI Taxonomy" id="404578"/>
    <lineage>
        <taxon>Bacteria</taxon>
        <taxon>Bacillati</taxon>
        <taxon>Actinomycetota</taxon>
        <taxon>Actinomycetes</taxon>
        <taxon>Mycobacteriales</taxon>
        <taxon>Nocardiaceae</taxon>
        <taxon>Nocardia</taxon>
    </lineage>
</organism>
<comment type="caution">
    <text evidence="2">The sequence shown here is derived from an EMBL/GenBank/DDBJ whole genome shotgun (WGS) entry which is preliminary data.</text>
</comment>
<dbReference type="RefSeq" id="WP_195131514.1">
    <property type="nucleotide sequence ID" value="NZ_JADLQX010000017.1"/>
</dbReference>
<dbReference type="Gene3D" id="1.10.10.10">
    <property type="entry name" value="Winged helix-like DNA-binding domain superfamily/Winged helix DNA-binding domain"/>
    <property type="match status" value="1"/>
</dbReference>